<keyword evidence="4" id="KW-1185">Reference proteome</keyword>
<feature type="compositionally biased region" description="Basic and acidic residues" evidence="1">
    <location>
        <begin position="162"/>
        <end position="177"/>
    </location>
</feature>
<protein>
    <recommendedName>
        <fullName evidence="5">Fatty acid hydroxylase domain-containing protein</fullName>
    </recommendedName>
</protein>
<evidence type="ECO:0000313" key="4">
    <source>
        <dbReference type="Proteomes" id="UP000034883"/>
    </source>
</evidence>
<feature type="compositionally biased region" description="Low complexity" evidence="1">
    <location>
        <begin position="178"/>
        <end position="198"/>
    </location>
</feature>
<evidence type="ECO:0008006" key="5">
    <source>
        <dbReference type="Google" id="ProtNLM"/>
    </source>
</evidence>
<dbReference type="STRING" id="927083.DB32_005467"/>
<dbReference type="EMBL" id="CP011125">
    <property type="protein sequence ID" value="AKF08318.1"/>
    <property type="molecule type" value="Genomic_DNA"/>
</dbReference>
<reference evidence="3 4" key="1">
    <citation type="submission" date="2015-03" db="EMBL/GenBank/DDBJ databases">
        <title>Genome assembly of Sandaracinus amylolyticus DSM 53668.</title>
        <authorList>
            <person name="Sharma G."/>
            <person name="Subramanian S."/>
        </authorList>
    </citation>
    <scope>NUCLEOTIDE SEQUENCE [LARGE SCALE GENOMIC DNA]</scope>
    <source>
        <strain evidence="3 4">DSM 53668</strain>
    </source>
</reference>
<keyword evidence="2" id="KW-0812">Transmembrane</keyword>
<keyword evidence="2" id="KW-1133">Transmembrane helix</keyword>
<dbReference type="AlphaFoldDB" id="A0A0F6W5X6"/>
<evidence type="ECO:0000256" key="1">
    <source>
        <dbReference type="SAM" id="MobiDB-lite"/>
    </source>
</evidence>
<dbReference type="KEGG" id="samy:DB32_005467"/>
<evidence type="ECO:0000256" key="2">
    <source>
        <dbReference type="SAM" id="Phobius"/>
    </source>
</evidence>
<feature type="transmembrane region" description="Helical" evidence="2">
    <location>
        <begin position="80"/>
        <end position="101"/>
    </location>
</feature>
<sequence>MIGIPLGLLYANASEWVIHKYILHERGRKKGGLWQFHWVEHHRNVRLHGHHDPDYDRSVFGWHAQGKEALMLTLGAAAHLPLFPIAPFFTATVVFSAIDYYRKHKRSHMDPEWAREHLPWHYDHHMGPDQDKNWCVTHPWFDVLMGTRVPYVGTQRELEDRARMQKAMERRKQRAAEKAAQPADASESAPIEAEPASA</sequence>
<proteinExistence type="predicted"/>
<dbReference type="RefSeq" id="WP_075097638.1">
    <property type="nucleotide sequence ID" value="NZ_CP011125.1"/>
</dbReference>
<evidence type="ECO:0000313" key="3">
    <source>
        <dbReference type="EMBL" id="AKF08318.1"/>
    </source>
</evidence>
<organism evidence="3 4">
    <name type="scientific">Sandaracinus amylolyticus</name>
    <dbReference type="NCBI Taxonomy" id="927083"/>
    <lineage>
        <taxon>Bacteria</taxon>
        <taxon>Pseudomonadati</taxon>
        <taxon>Myxococcota</taxon>
        <taxon>Polyangia</taxon>
        <taxon>Polyangiales</taxon>
        <taxon>Sandaracinaceae</taxon>
        <taxon>Sandaracinus</taxon>
    </lineage>
</organism>
<accession>A0A0F6W5X6</accession>
<dbReference type="Proteomes" id="UP000034883">
    <property type="component" value="Chromosome"/>
</dbReference>
<keyword evidence="2" id="KW-0472">Membrane</keyword>
<name>A0A0F6W5X6_9BACT</name>
<feature type="region of interest" description="Disordered" evidence="1">
    <location>
        <begin position="162"/>
        <end position="198"/>
    </location>
</feature>
<gene>
    <name evidence="3" type="ORF">DB32_005467</name>
</gene>